<accession>A0AAD7G184</accession>
<gene>
    <name evidence="2" type="ORF">FB45DRAFT_895267</name>
</gene>
<evidence type="ECO:0000313" key="2">
    <source>
        <dbReference type="EMBL" id="KAJ7648110.1"/>
    </source>
</evidence>
<dbReference type="AlphaFoldDB" id="A0AAD7G184"/>
<evidence type="ECO:0000313" key="3">
    <source>
        <dbReference type="Proteomes" id="UP001221142"/>
    </source>
</evidence>
<feature type="region of interest" description="Disordered" evidence="1">
    <location>
        <begin position="118"/>
        <end position="145"/>
    </location>
</feature>
<name>A0AAD7G184_9AGAR</name>
<dbReference type="Proteomes" id="UP001221142">
    <property type="component" value="Unassembled WGS sequence"/>
</dbReference>
<sequence>MSPSEFIPYLYFSPTPNPRPSATLPAGAWTHTLRLLPCTKSRPAGCSDLSTGDVHRRGLDLYLPSAAFKGSSTGDLASLTRNQLLIARDFLALALPYYASAHPSEHFSIGWPSQDSSASSSSSSGSSSSRSSLLSSRSSSSSFSPMTPESFSSFGMGLGGLCTGMAAQQTTGLPAPATLQADAVRVILQGPARLLLAIGVTYIAYASGCEVKQVVRGVLEEGSEWGALLAEEGNLGGKGGEGGFGFGREMAMLEEAAIQGL</sequence>
<dbReference type="EMBL" id="JARKIF010000002">
    <property type="protein sequence ID" value="KAJ7648110.1"/>
    <property type="molecule type" value="Genomic_DNA"/>
</dbReference>
<proteinExistence type="predicted"/>
<evidence type="ECO:0000256" key="1">
    <source>
        <dbReference type="SAM" id="MobiDB-lite"/>
    </source>
</evidence>
<protein>
    <submittedName>
        <fullName evidence="2">Uncharacterized protein</fullName>
    </submittedName>
</protein>
<comment type="caution">
    <text evidence="2">The sequence shown here is derived from an EMBL/GenBank/DDBJ whole genome shotgun (WGS) entry which is preliminary data.</text>
</comment>
<organism evidence="2 3">
    <name type="scientific">Roridomyces roridus</name>
    <dbReference type="NCBI Taxonomy" id="1738132"/>
    <lineage>
        <taxon>Eukaryota</taxon>
        <taxon>Fungi</taxon>
        <taxon>Dikarya</taxon>
        <taxon>Basidiomycota</taxon>
        <taxon>Agaricomycotina</taxon>
        <taxon>Agaricomycetes</taxon>
        <taxon>Agaricomycetidae</taxon>
        <taxon>Agaricales</taxon>
        <taxon>Marasmiineae</taxon>
        <taxon>Mycenaceae</taxon>
        <taxon>Roridomyces</taxon>
    </lineage>
</organism>
<reference evidence="2" key="1">
    <citation type="submission" date="2023-03" db="EMBL/GenBank/DDBJ databases">
        <title>Massive genome expansion in bonnet fungi (Mycena s.s.) driven by repeated elements and novel gene families across ecological guilds.</title>
        <authorList>
            <consortium name="Lawrence Berkeley National Laboratory"/>
            <person name="Harder C.B."/>
            <person name="Miyauchi S."/>
            <person name="Viragh M."/>
            <person name="Kuo A."/>
            <person name="Thoen E."/>
            <person name="Andreopoulos B."/>
            <person name="Lu D."/>
            <person name="Skrede I."/>
            <person name="Drula E."/>
            <person name="Henrissat B."/>
            <person name="Morin E."/>
            <person name="Kohler A."/>
            <person name="Barry K."/>
            <person name="LaButti K."/>
            <person name="Morin E."/>
            <person name="Salamov A."/>
            <person name="Lipzen A."/>
            <person name="Mereny Z."/>
            <person name="Hegedus B."/>
            <person name="Baldrian P."/>
            <person name="Stursova M."/>
            <person name="Weitz H."/>
            <person name="Taylor A."/>
            <person name="Grigoriev I.V."/>
            <person name="Nagy L.G."/>
            <person name="Martin F."/>
            <person name="Kauserud H."/>
        </authorList>
    </citation>
    <scope>NUCLEOTIDE SEQUENCE</scope>
    <source>
        <strain evidence="2">9284</strain>
    </source>
</reference>
<keyword evidence="3" id="KW-1185">Reference proteome</keyword>